<evidence type="ECO:0000256" key="1">
    <source>
        <dbReference type="ARBA" id="ARBA00010996"/>
    </source>
</evidence>
<dbReference type="InterPro" id="IPR036249">
    <property type="entry name" value="Thioredoxin-like_sf"/>
</dbReference>
<evidence type="ECO:0000256" key="4">
    <source>
        <dbReference type="PIRSR" id="PIRSR603782-2"/>
    </source>
</evidence>
<dbReference type="PANTHER" id="PTHR12151">
    <property type="entry name" value="ELECTRON TRANSPORT PROTIN SCO1/SENC FAMILY MEMBER"/>
    <property type="match status" value="1"/>
</dbReference>
<sequence>MRTKSSKSTDSSTDSSTEAGIEAGTAVSTDHGTVRTVRTGRRRALAAAALLSAAALTLTACGSGGDDKPVADVSVEKDSGKAATVLDNPYKKPNLVLKDVNGKKYDLREQTKGKATLLYFGYTHCPDACPLTMGNIAVAKKELEKSGLSKAERDKLRVVFVTTDPDRDTSAHLKEWLDGVDSDFVGLTGDFATIQAGASQVAISVEPTKKDKKGKLVSMHGTSVIAYSPKTDKGYVLYGEKATSADYTRDLPKLIKGETP</sequence>
<protein>
    <submittedName>
        <fullName evidence="7">SCO family protein</fullName>
    </submittedName>
</protein>
<dbReference type="PROSITE" id="PS51352">
    <property type="entry name" value="THIOREDOXIN_2"/>
    <property type="match status" value="1"/>
</dbReference>
<dbReference type="AlphaFoldDB" id="A0A5J6GH81"/>
<feature type="binding site" evidence="3">
    <location>
        <position position="125"/>
    </location>
    <ligand>
        <name>Cu cation</name>
        <dbReference type="ChEBI" id="CHEBI:23378"/>
    </ligand>
</feature>
<dbReference type="SUPFAM" id="SSF52833">
    <property type="entry name" value="Thioredoxin-like"/>
    <property type="match status" value="1"/>
</dbReference>
<dbReference type="CDD" id="cd02968">
    <property type="entry name" value="SCO"/>
    <property type="match status" value="1"/>
</dbReference>
<feature type="binding site" evidence="3">
    <location>
        <position position="220"/>
    </location>
    <ligand>
        <name>Cu cation</name>
        <dbReference type="ChEBI" id="CHEBI:23378"/>
    </ligand>
</feature>
<evidence type="ECO:0000256" key="2">
    <source>
        <dbReference type="ARBA" id="ARBA00023008"/>
    </source>
</evidence>
<evidence type="ECO:0000256" key="3">
    <source>
        <dbReference type="PIRSR" id="PIRSR603782-1"/>
    </source>
</evidence>
<feature type="region of interest" description="Disordered" evidence="5">
    <location>
        <begin position="1"/>
        <end position="35"/>
    </location>
</feature>
<feature type="disulfide bond" description="Redox-active" evidence="4">
    <location>
        <begin position="125"/>
        <end position="129"/>
    </location>
</feature>
<evidence type="ECO:0000259" key="6">
    <source>
        <dbReference type="PROSITE" id="PS51352"/>
    </source>
</evidence>
<feature type="compositionally biased region" description="Low complexity" evidence="5">
    <location>
        <begin position="1"/>
        <end position="17"/>
    </location>
</feature>
<gene>
    <name evidence="7" type="ORF">CP970_21860</name>
</gene>
<dbReference type="PANTHER" id="PTHR12151:SF25">
    <property type="entry name" value="LINALOOL DEHYDRATASE_ISOMERASE DOMAIN-CONTAINING PROTEIN"/>
    <property type="match status" value="1"/>
</dbReference>
<keyword evidence="4" id="KW-1015">Disulfide bond</keyword>
<dbReference type="InterPro" id="IPR003782">
    <property type="entry name" value="SCO1/SenC"/>
</dbReference>
<feature type="binding site" evidence="3">
    <location>
        <position position="129"/>
    </location>
    <ligand>
        <name>Cu cation</name>
        <dbReference type="ChEBI" id="CHEBI:23378"/>
    </ligand>
</feature>
<proteinExistence type="inferred from homology"/>
<dbReference type="KEGG" id="ska:CP970_21860"/>
<comment type="similarity">
    <text evidence="1">Belongs to the SCO1/2 family.</text>
</comment>
<dbReference type="Proteomes" id="UP000325529">
    <property type="component" value="Chromosome"/>
</dbReference>
<dbReference type="OrthoDB" id="9790194at2"/>
<dbReference type="Pfam" id="PF02630">
    <property type="entry name" value="SCO1-SenC"/>
    <property type="match status" value="1"/>
</dbReference>
<keyword evidence="2 3" id="KW-0186">Copper</keyword>
<dbReference type="GO" id="GO:0046872">
    <property type="term" value="F:metal ion binding"/>
    <property type="evidence" value="ECO:0007669"/>
    <property type="project" value="UniProtKB-KW"/>
</dbReference>
<evidence type="ECO:0000256" key="5">
    <source>
        <dbReference type="SAM" id="MobiDB-lite"/>
    </source>
</evidence>
<dbReference type="InterPro" id="IPR013766">
    <property type="entry name" value="Thioredoxin_domain"/>
</dbReference>
<reference evidence="7 8" key="1">
    <citation type="submission" date="2017-09" db="EMBL/GenBank/DDBJ databases">
        <authorList>
            <person name="Lee N."/>
            <person name="Cho B.-K."/>
        </authorList>
    </citation>
    <scope>NUCLEOTIDE SEQUENCE [LARGE SCALE GENOMIC DNA]</scope>
    <source>
        <strain evidence="7 8">ATCC 12853</strain>
    </source>
</reference>
<evidence type="ECO:0000313" key="7">
    <source>
        <dbReference type="EMBL" id="QEU93218.1"/>
    </source>
</evidence>
<dbReference type="EMBL" id="CP023699">
    <property type="protein sequence ID" value="QEU93218.1"/>
    <property type="molecule type" value="Genomic_DNA"/>
</dbReference>
<keyword evidence="3" id="KW-0479">Metal-binding</keyword>
<keyword evidence="8" id="KW-1185">Reference proteome</keyword>
<feature type="domain" description="Thioredoxin" evidence="6">
    <location>
        <begin position="86"/>
        <end position="256"/>
    </location>
</feature>
<organism evidence="7 8">
    <name type="scientific">Streptomyces kanamyceticus</name>
    <dbReference type="NCBI Taxonomy" id="1967"/>
    <lineage>
        <taxon>Bacteria</taxon>
        <taxon>Bacillati</taxon>
        <taxon>Actinomycetota</taxon>
        <taxon>Actinomycetes</taxon>
        <taxon>Kitasatosporales</taxon>
        <taxon>Streptomycetaceae</taxon>
        <taxon>Streptomyces</taxon>
    </lineage>
</organism>
<dbReference type="Gene3D" id="3.40.30.10">
    <property type="entry name" value="Glutaredoxin"/>
    <property type="match status" value="1"/>
</dbReference>
<name>A0A5J6GH81_STRKN</name>
<accession>A0A5J6GH81</accession>
<dbReference type="RefSeq" id="WP_079044022.1">
    <property type="nucleotide sequence ID" value="NZ_CP023699.1"/>
</dbReference>
<evidence type="ECO:0000313" key="8">
    <source>
        <dbReference type="Proteomes" id="UP000325529"/>
    </source>
</evidence>